<dbReference type="EMBL" id="BK016075">
    <property type="protein sequence ID" value="DAF92860.1"/>
    <property type="molecule type" value="Genomic_DNA"/>
</dbReference>
<sequence>MKEYFKNDDKQFAFRPKKTSLLSLMQPIKLNLIGELDFLDEYQRLIRIDEDNFLCAGVDGVFRGAAGAQKYALAILNTKDNTLKGIDLKRSTPTNFRLSFCFFKGKLEIFISFMGENKIFLVKDLTIVKVLDGYTVYSDSNSYYGYCGFNGVLKSTFSEGVCYIFDGEKLSYSPNARYGEGFPIVLPGSTFEGAIVPYILGDSDFSRKRMENLLARLIKGSTPIFSGKAIFLKKDELCIVQVFQDDVIEIKE</sequence>
<evidence type="ECO:0000313" key="1">
    <source>
        <dbReference type="EMBL" id="DAF92860.1"/>
    </source>
</evidence>
<organism evidence="1">
    <name type="scientific">Myoviridae sp. ctDvB7</name>
    <dbReference type="NCBI Taxonomy" id="2825057"/>
    <lineage>
        <taxon>Viruses</taxon>
        <taxon>Duplodnaviria</taxon>
        <taxon>Heunggongvirae</taxon>
        <taxon>Uroviricota</taxon>
        <taxon>Caudoviricetes</taxon>
    </lineage>
</organism>
<name>A0A8S5UEJ2_9CAUD</name>
<protein>
    <submittedName>
        <fullName evidence="1">Uncharacterized protein</fullName>
    </submittedName>
</protein>
<reference evidence="1" key="1">
    <citation type="journal article" date="2021" name="Proc. Natl. Acad. Sci. U.S.A.">
        <title>A Catalog of Tens of Thousands of Viruses from Human Metagenomes Reveals Hidden Associations with Chronic Diseases.</title>
        <authorList>
            <person name="Tisza M.J."/>
            <person name="Buck C.B."/>
        </authorList>
    </citation>
    <scope>NUCLEOTIDE SEQUENCE</scope>
    <source>
        <strain evidence="1">CtDvB7</strain>
    </source>
</reference>
<accession>A0A8S5UEJ2</accession>
<proteinExistence type="predicted"/>